<dbReference type="FunFam" id="1.10.1200.10:FF:000005">
    <property type="entry name" value="Nonribosomal peptide synthetase 1"/>
    <property type="match status" value="1"/>
</dbReference>
<proteinExistence type="predicted"/>
<evidence type="ECO:0000256" key="2">
    <source>
        <dbReference type="ARBA" id="ARBA00022450"/>
    </source>
</evidence>
<evidence type="ECO:0000313" key="5">
    <source>
        <dbReference type="EMBL" id="GAB05113.2"/>
    </source>
</evidence>
<dbReference type="SMART" id="SM00823">
    <property type="entry name" value="PKS_PP"/>
    <property type="match status" value="1"/>
</dbReference>
<dbReference type="GO" id="GO:0005737">
    <property type="term" value="C:cytoplasm"/>
    <property type="evidence" value="ECO:0007669"/>
    <property type="project" value="TreeGrafter"/>
</dbReference>
<comment type="cofactor">
    <cofactor evidence="1">
        <name>pantetheine 4'-phosphate</name>
        <dbReference type="ChEBI" id="CHEBI:47942"/>
    </cofactor>
</comment>
<dbReference type="Gene3D" id="1.10.1200.10">
    <property type="entry name" value="ACP-like"/>
    <property type="match status" value="1"/>
</dbReference>
<dbReference type="InterPro" id="IPR020806">
    <property type="entry name" value="PKS_PP-bd"/>
</dbReference>
<dbReference type="eggNOG" id="COG1020">
    <property type="taxonomic scope" value="Bacteria"/>
</dbReference>
<dbReference type="PANTHER" id="PTHR45527:SF1">
    <property type="entry name" value="FATTY ACID SYNTHASE"/>
    <property type="match status" value="1"/>
</dbReference>
<sequence length="91" mass="9249">PAPDFGAVSEEYVAPADDVEVAVSGVFADLLGVDRVSVAESFFDIGGNSLSAMRLAARAGEVLGVEVSVRDIFEAPSVRELIAATSGHGAA</sequence>
<dbReference type="PROSITE" id="PS00012">
    <property type="entry name" value="PHOSPHOPANTETHEINE"/>
    <property type="match status" value="1"/>
</dbReference>
<name>G7GND8_9ACTN</name>
<dbReference type="AlphaFoldDB" id="G7GND8"/>
<keyword evidence="6" id="KW-1185">Reference proteome</keyword>
<feature type="non-terminal residue" evidence="5">
    <location>
        <position position="1"/>
    </location>
</feature>
<evidence type="ECO:0000256" key="3">
    <source>
        <dbReference type="ARBA" id="ARBA00022553"/>
    </source>
</evidence>
<dbReference type="EMBL" id="BAED01000027">
    <property type="protein sequence ID" value="GAB05113.2"/>
    <property type="molecule type" value="Genomic_DNA"/>
</dbReference>
<dbReference type="SUPFAM" id="SSF47336">
    <property type="entry name" value="ACP-like"/>
    <property type="match status" value="1"/>
</dbReference>
<accession>G7GND8</accession>
<dbReference type="GO" id="GO:0043041">
    <property type="term" value="P:amino acid activation for nonribosomal peptide biosynthetic process"/>
    <property type="evidence" value="ECO:0007669"/>
    <property type="project" value="TreeGrafter"/>
</dbReference>
<evidence type="ECO:0000313" key="6">
    <source>
        <dbReference type="Proteomes" id="UP000006023"/>
    </source>
</evidence>
<comment type="caution">
    <text evidence="5">The sequence shown here is derived from an EMBL/GenBank/DDBJ whole genome shotgun (WGS) entry which is preliminary data.</text>
</comment>
<dbReference type="Pfam" id="PF00550">
    <property type="entry name" value="PP-binding"/>
    <property type="match status" value="1"/>
</dbReference>
<dbReference type="InterPro" id="IPR036736">
    <property type="entry name" value="ACP-like_sf"/>
</dbReference>
<feature type="non-terminal residue" evidence="5">
    <location>
        <position position="91"/>
    </location>
</feature>
<organism evidence="5 6">
    <name type="scientific">Gordonia amarae NBRC 15530</name>
    <dbReference type="NCBI Taxonomy" id="1075090"/>
    <lineage>
        <taxon>Bacteria</taxon>
        <taxon>Bacillati</taxon>
        <taxon>Actinomycetota</taxon>
        <taxon>Actinomycetes</taxon>
        <taxon>Mycobacteriales</taxon>
        <taxon>Gordoniaceae</taxon>
        <taxon>Gordonia</taxon>
    </lineage>
</organism>
<evidence type="ECO:0000256" key="1">
    <source>
        <dbReference type="ARBA" id="ARBA00001957"/>
    </source>
</evidence>
<dbReference type="GO" id="GO:0031177">
    <property type="term" value="F:phosphopantetheine binding"/>
    <property type="evidence" value="ECO:0007669"/>
    <property type="project" value="InterPro"/>
</dbReference>
<dbReference type="PROSITE" id="PS50075">
    <property type="entry name" value="CARRIER"/>
    <property type="match status" value="1"/>
</dbReference>
<dbReference type="InterPro" id="IPR009081">
    <property type="entry name" value="PP-bd_ACP"/>
</dbReference>
<dbReference type="OrthoDB" id="2472181at2"/>
<reference evidence="5 6" key="1">
    <citation type="submission" date="2011-11" db="EMBL/GenBank/DDBJ databases">
        <title>Whole genome shotgun sequence of Gordonia amarae NBRC 15530.</title>
        <authorList>
            <person name="Takarada H."/>
            <person name="Hosoyama A."/>
            <person name="Tsuchikane K."/>
            <person name="Katsumata H."/>
            <person name="Yamazaki S."/>
            <person name="Fujita N."/>
        </authorList>
    </citation>
    <scope>NUCLEOTIDE SEQUENCE [LARGE SCALE GENOMIC DNA]</scope>
    <source>
        <strain evidence="5 6">NBRC 15530</strain>
    </source>
</reference>
<gene>
    <name evidence="5" type="ORF">GOAMR_27_00010</name>
</gene>
<keyword evidence="3" id="KW-0597">Phosphoprotein</keyword>
<dbReference type="RefSeq" id="WP_005185529.1">
    <property type="nucleotide sequence ID" value="NZ_BAED01000027.1"/>
</dbReference>
<dbReference type="Proteomes" id="UP000006023">
    <property type="component" value="Unassembled WGS sequence"/>
</dbReference>
<evidence type="ECO:0000259" key="4">
    <source>
        <dbReference type="PROSITE" id="PS50075"/>
    </source>
</evidence>
<protein>
    <submittedName>
        <fullName evidence="5">Putative non-ribosomal peptide synthetase</fullName>
    </submittedName>
</protein>
<dbReference type="InterPro" id="IPR006162">
    <property type="entry name" value="Ppantetheine_attach_site"/>
</dbReference>
<keyword evidence="2" id="KW-0596">Phosphopantetheine</keyword>
<dbReference type="STRING" id="1075090.GOAMR_27_00010"/>
<dbReference type="PANTHER" id="PTHR45527">
    <property type="entry name" value="NONRIBOSOMAL PEPTIDE SYNTHETASE"/>
    <property type="match status" value="1"/>
</dbReference>
<feature type="domain" description="Carrier" evidence="4">
    <location>
        <begin position="14"/>
        <end position="89"/>
    </location>
</feature>
<dbReference type="GO" id="GO:0044550">
    <property type="term" value="P:secondary metabolite biosynthetic process"/>
    <property type="evidence" value="ECO:0007669"/>
    <property type="project" value="TreeGrafter"/>
</dbReference>